<feature type="region of interest" description="Disordered" evidence="1">
    <location>
        <begin position="1"/>
        <end position="57"/>
    </location>
</feature>
<evidence type="ECO:0000313" key="2">
    <source>
        <dbReference type="EMBL" id="WVZ04690.1"/>
    </source>
</evidence>
<protein>
    <submittedName>
        <fullName evidence="2">Uncharacterized protein</fullName>
    </submittedName>
</protein>
<keyword evidence="3" id="KW-1185">Reference proteome</keyword>
<sequence length="123" mass="13484">EKRNPRAFPLPQGCATTPSQNWPPRRHLLPASTSPSTADTTGTMAGHGDTAFPLPHSFRPRIGVSTLEQRRPSLLRIEPPRHHLLPDLTSPATPSRVGATASGHDAVAPLPLTIFLLRWHRRC</sequence>
<organism evidence="2 3">
    <name type="scientific">Vigna mungo</name>
    <name type="common">Black gram</name>
    <name type="synonym">Phaseolus mungo</name>
    <dbReference type="NCBI Taxonomy" id="3915"/>
    <lineage>
        <taxon>Eukaryota</taxon>
        <taxon>Viridiplantae</taxon>
        <taxon>Streptophyta</taxon>
        <taxon>Embryophyta</taxon>
        <taxon>Tracheophyta</taxon>
        <taxon>Spermatophyta</taxon>
        <taxon>Magnoliopsida</taxon>
        <taxon>eudicotyledons</taxon>
        <taxon>Gunneridae</taxon>
        <taxon>Pentapetalae</taxon>
        <taxon>rosids</taxon>
        <taxon>fabids</taxon>
        <taxon>Fabales</taxon>
        <taxon>Fabaceae</taxon>
        <taxon>Papilionoideae</taxon>
        <taxon>50 kb inversion clade</taxon>
        <taxon>NPAAA clade</taxon>
        <taxon>indigoferoid/millettioid clade</taxon>
        <taxon>Phaseoleae</taxon>
        <taxon>Vigna</taxon>
    </lineage>
</organism>
<gene>
    <name evidence="2" type="ORF">V8G54_018036</name>
</gene>
<evidence type="ECO:0000256" key="1">
    <source>
        <dbReference type="SAM" id="MobiDB-lite"/>
    </source>
</evidence>
<feature type="non-terminal residue" evidence="2">
    <location>
        <position position="1"/>
    </location>
</feature>
<accession>A0AAQ3N977</accession>
<evidence type="ECO:0000313" key="3">
    <source>
        <dbReference type="Proteomes" id="UP001374535"/>
    </source>
</evidence>
<dbReference type="Proteomes" id="UP001374535">
    <property type="component" value="Chromosome 6"/>
</dbReference>
<dbReference type="AlphaFoldDB" id="A0AAQ3N977"/>
<feature type="compositionally biased region" description="Low complexity" evidence="1">
    <location>
        <begin position="30"/>
        <end position="43"/>
    </location>
</feature>
<dbReference type="EMBL" id="CP144695">
    <property type="protein sequence ID" value="WVZ04690.1"/>
    <property type="molecule type" value="Genomic_DNA"/>
</dbReference>
<reference evidence="2 3" key="1">
    <citation type="journal article" date="2023" name="Life. Sci Alliance">
        <title>Evolutionary insights into 3D genome organization and epigenetic landscape of Vigna mungo.</title>
        <authorList>
            <person name="Junaid A."/>
            <person name="Singh B."/>
            <person name="Bhatia S."/>
        </authorList>
    </citation>
    <scope>NUCLEOTIDE SEQUENCE [LARGE SCALE GENOMIC DNA]</scope>
    <source>
        <strain evidence="2">Urdbean</strain>
    </source>
</reference>
<feature type="region of interest" description="Disordered" evidence="1">
    <location>
        <begin position="79"/>
        <end position="103"/>
    </location>
</feature>
<name>A0AAQ3N977_VIGMU</name>
<proteinExistence type="predicted"/>